<dbReference type="AlphaFoldDB" id="A0AAN9QZ59"/>
<proteinExistence type="predicted"/>
<feature type="region of interest" description="Disordered" evidence="1">
    <location>
        <begin position="26"/>
        <end position="48"/>
    </location>
</feature>
<gene>
    <name evidence="2" type="ORF">VNO80_18129</name>
</gene>
<evidence type="ECO:0000256" key="1">
    <source>
        <dbReference type="SAM" id="MobiDB-lite"/>
    </source>
</evidence>
<organism evidence="2 3">
    <name type="scientific">Phaseolus coccineus</name>
    <name type="common">Scarlet runner bean</name>
    <name type="synonym">Phaseolus multiflorus</name>
    <dbReference type="NCBI Taxonomy" id="3886"/>
    <lineage>
        <taxon>Eukaryota</taxon>
        <taxon>Viridiplantae</taxon>
        <taxon>Streptophyta</taxon>
        <taxon>Embryophyta</taxon>
        <taxon>Tracheophyta</taxon>
        <taxon>Spermatophyta</taxon>
        <taxon>Magnoliopsida</taxon>
        <taxon>eudicotyledons</taxon>
        <taxon>Gunneridae</taxon>
        <taxon>Pentapetalae</taxon>
        <taxon>rosids</taxon>
        <taxon>fabids</taxon>
        <taxon>Fabales</taxon>
        <taxon>Fabaceae</taxon>
        <taxon>Papilionoideae</taxon>
        <taxon>50 kb inversion clade</taxon>
        <taxon>NPAAA clade</taxon>
        <taxon>indigoferoid/millettioid clade</taxon>
        <taxon>Phaseoleae</taxon>
        <taxon>Phaseolus</taxon>
    </lineage>
</organism>
<dbReference type="Proteomes" id="UP001374584">
    <property type="component" value="Unassembled WGS sequence"/>
</dbReference>
<name>A0AAN9QZ59_PHACN</name>
<accession>A0AAN9QZ59</accession>
<dbReference type="EMBL" id="JAYMYR010000007">
    <property type="protein sequence ID" value="KAK7352701.1"/>
    <property type="molecule type" value="Genomic_DNA"/>
</dbReference>
<evidence type="ECO:0000313" key="3">
    <source>
        <dbReference type="Proteomes" id="UP001374584"/>
    </source>
</evidence>
<protein>
    <submittedName>
        <fullName evidence="2">Uncharacterized protein</fullName>
    </submittedName>
</protein>
<keyword evidence="3" id="KW-1185">Reference proteome</keyword>
<feature type="compositionally biased region" description="Basic and acidic residues" evidence="1">
    <location>
        <begin position="34"/>
        <end position="48"/>
    </location>
</feature>
<comment type="caution">
    <text evidence="2">The sequence shown here is derived from an EMBL/GenBank/DDBJ whole genome shotgun (WGS) entry which is preliminary data.</text>
</comment>
<evidence type="ECO:0000313" key="2">
    <source>
        <dbReference type="EMBL" id="KAK7352701.1"/>
    </source>
</evidence>
<sequence>MKDFNVPPTTCEFCFRNWDPPHHRNMGSTCPHRNAKDQKQNAYEKEKSRTREEEIFVFLFLSLSHRRSESLTDHRVPRSSRILTLLFSAG</sequence>
<reference evidence="2 3" key="1">
    <citation type="submission" date="2024-01" db="EMBL/GenBank/DDBJ databases">
        <title>The genomes of 5 underutilized Papilionoideae crops provide insights into root nodulation and disease resistanc.</title>
        <authorList>
            <person name="Jiang F."/>
        </authorList>
    </citation>
    <scope>NUCLEOTIDE SEQUENCE [LARGE SCALE GENOMIC DNA]</scope>
    <source>
        <strain evidence="2">JINMINGXINNONG_FW02</strain>
        <tissue evidence="2">Leaves</tissue>
    </source>
</reference>